<feature type="domain" description="Pyrrolo-quinoline quinone repeat" evidence="9">
    <location>
        <begin position="63"/>
        <end position="365"/>
    </location>
</feature>
<evidence type="ECO:0000256" key="6">
    <source>
        <dbReference type="PIRSR" id="PIRSR617512-2"/>
    </source>
</evidence>
<dbReference type="RefSeq" id="WP_244553215.1">
    <property type="nucleotide sequence ID" value="NZ_LT670849.1"/>
</dbReference>
<feature type="domain" description="Pyrrolo-quinoline quinone repeat" evidence="9">
    <location>
        <begin position="490"/>
        <end position="549"/>
    </location>
</feature>
<dbReference type="InterPro" id="IPR018391">
    <property type="entry name" value="PQQ_b-propeller_rpt"/>
</dbReference>
<evidence type="ECO:0000256" key="4">
    <source>
        <dbReference type="ARBA" id="ARBA00023002"/>
    </source>
</evidence>
<comment type="similarity">
    <text evidence="1">Belongs to the bacterial PQQ dehydrogenase family.</text>
</comment>
<keyword evidence="4" id="KW-0560">Oxidoreductase</keyword>
<dbReference type="SUPFAM" id="SSF50998">
    <property type="entry name" value="Quinoprotein alcohol dehydrogenase-like"/>
    <property type="match status" value="1"/>
</dbReference>
<dbReference type="Gene3D" id="2.140.10.10">
    <property type="entry name" value="Quinoprotein alcohol dehydrogenase-like superfamily"/>
    <property type="match status" value="1"/>
</dbReference>
<comment type="cofactor">
    <cofactor evidence="6">
        <name>pyrroloquinoline quinone</name>
        <dbReference type="ChEBI" id="CHEBI:58442"/>
    </cofactor>
    <text evidence="6">Binds 1 PQQ group per subunit.</text>
</comment>
<keyword evidence="7" id="KW-0106">Calcium</keyword>
<evidence type="ECO:0000313" key="11">
    <source>
        <dbReference type="Proteomes" id="UP000184096"/>
    </source>
</evidence>
<keyword evidence="2 7" id="KW-0479">Metal-binding</keyword>
<dbReference type="AlphaFoldDB" id="A0A1M7THR1"/>
<evidence type="ECO:0000259" key="9">
    <source>
        <dbReference type="Pfam" id="PF01011"/>
    </source>
</evidence>
<keyword evidence="11" id="KW-1185">Reference proteome</keyword>
<dbReference type="InterPro" id="IPR017512">
    <property type="entry name" value="PQQ_MeOH/EtOH_DH"/>
</dbReference>
<accession>A0A1M7THR1</accession>
<evidence type="ECO:0000313" key="10">
    <source>
        <dbReference type="EMBL" id="SHN70246.1"/>
    </source>
</evidence>
<dbReference type="EMBL" id="LT670849">
    <property type="protein sequence ID" value="SHN70246.1"/>
    <property type="molecule type" value="Genomic_DNA"/>
</dbReference>
<organism evidence="10 11">
    <name type="scientific">Bradyrhizobium erythrophlei</name>
    <dbReference type="NCBI Taxonomy" id="1437360"/>
    <lineage>
        <taxon>Bacteria</taxon>
        <taxon>Pseudomonadati</taxon>
        <taxon>Pseudomonadota</taxon>
        <taxon>Alphaproteobacteria</taxon>
        <taxon>Hyphomicrobiales</taxon>
        <taxon>Nitrobacteraceae</taxon>
        <taxon>Bradyrhizobium</taxon>
    </lineage>
</organism>
<proteinExistence type="inferred from homology"/>
<evidence type="ECO:0000256" key="2">
    <source>
        <dbReference type="ARBA" id="ARBA00022723"/>
    </source>
</evidence>
<feature type="binding site" evidence="7">
    <location>
        <position position="324"/>
    </location>
    <ligand>
        <name>Ca(2+)</name>
        <dbReference type="ChEBI" id="CHEBI:29108"/>
    </ligand>
</feature>
<feature type="binding site" evidence="7">
    <location>
        <position position="215"/>
    </location>
    <ligand>
        <name>Ca(2+)</name>
        <dbReference type="ChEBI" id="CHEBI:29108"/>
    </ligand>
</feature>
<dbReference type="InterPro" id="IPR011047">
    <property type="entry name" value="Quinoprotein_ADH-like_sf"/>
</dbReference>
<reference evidence="11" key="1">
    <citation type="submission" date="2016-11" db="EMBL/GenBank/DDBJ databases">
        <authorList>
            <person name="Varghese N."/>
            <person name="Submissions S."/>
        </authorList>
    </citation>
    <scope>NUCLEOTIDE SEQUENCE [LARGE SCALE GENOMIC DNA]</scope>
    <source>
        <strain evidence="11">GAS401</strain>
    </source>
</reference>
<evidence type="ECO:0000256" key="8">
    <source>
        <dbReference type="SAM" id="SignalP"/>
    </source>
</evidence>
<dbReference type="GO" id="GO:0005509">
    <property type="term" value="F:calcium ion binding"/>
    <property type="evidence" value="ECO:0007669"/>
    <property type="project" value="InterPro"/>
</dbReference>
<evidence type="ECO:0000256" key="1">
    <source>
        <dbReference type="ARBA" id="ARBA00008156"/>
    </source>
</evidence>
<dbReference type="NCBIfam" id="TIGR03075">
    <property type="entry name" value="PQQ_enz_alc_DH"/>
    <property type="match status" value="1"/>
</dbReference>
<feature type="signal peptide" evidence="8">
    <location>
        <begin position="1"/>
        <end position="25"/>
    </location>
</feature>
<dbReference type="SMART" id="SM00564">
    <property type="entry name" value="PQQ"/>
    <property type="match status" value="4"/>
</dbReference>
<dbReference type="PANTHER" id="PTHR32303:SF20">
    <property type="entry name" value="QUINOPROTEIN ETHANOL DEHYDROGENASE"/>
    <property type="match status" value="1"/>
</dbReference>
<keyword evidence="8" id="KW-0732">Signal</keyword>
<comment type="cofactor">
    <cofactor evidence="7">
        <name>Ca(2+)</name>
        <dbReference type="ChEBI" id="CHEBI:29108"/>
    </cofactor>
    <text evidence="7">Binds 1 Ca(2+) ion per subunit.</text>
</comment>
<dbReference type="PANTHER" id="PTHR32303">
    <property type="entry name" value="QUINOPROTEIN ALCOHOL DEHYDROGENASE (CYTOCHROME C)"/>
    <property type="match status" value="1"/>
</dbReference>
<dbReference type="GO" id="GO:0016614">
    <property type="term" value="F:oxidoreductase activity, acting on CH-OH group of donors"/>
    <property type="evidence" value="ECO:0007669"/>
    <property type="project" value="InterPro"/>
</dbReference>
<protein>
    <submittedName>
        <fullName evidence="10">Alcohol dehydrogenase (Cytochrome c)</fullName>
    </submittedName>
</protein>
<feature type="chain" id="PRO_5009929438" evidence="8">
    <location>
        <begin position="26"/>
        <end position="589"/>
    </location>
</feature>
<dbReference type="InterPro" id="IPR002372">
    <property type="entry name" value="PQQ_rpt_dom"/>
</dbReference>
<sequence length="589" mass="64346">MSRWKSWLHGISAVAVITAAGLANGSAQEMMASPPGPAPLPQVLQNYSPVTADRLRKPEDSNWLLFRRTYDGWGYSPLAQITPENAGRLQLVWSFATGQVEGHQAPPIVNNGVMFVATPGNQVIAIEAKTGTLLWRYKRPLPEDLVNLHPTSRGVGLYGDKVYFASADTTLVALDAKTGKETWTAKVADYRKGYYTSIMPLVADGKVIMGTSGGELGIRGFVAAYDAETGKEAWRTFMVPEPGQPGSETWPNGDQWKTGGASVWVPATYDPETNLSYWGTGNGGPWMGDQRPGDNLYTSSVVALDGKSGSIKGHFQYHQNDSWDWDEVSPPIIVDYKHGDKTVKGLVDVARNGYLWQLERTDGKINFITAQNFVSHNVFKGVDPQTGRPIVDPEHKPATGRMTLFCPGTWGGKDWPPAAYSPKTRLLYIPANENLCTELTTEVPKYVVGERYTGVTTNVLRIRAGADHIGEVQAWDLDTGKRAWTTNLPSENWGPILATGGDVLFSGGTNDRLFRAFDAKTGKILWQYPTISGVNGVPVSFEVDGKQYIAVQTGWGVDAARMQGRLNQTFPGRYPDVPPGGAIYVFAVN</sequence>
<feature type="binding site" evidence="7">
    <location>
        <position position="282"/>
    </location>
    <ligand>
        <name>Ca(2+)</name>
        <dbReference type="ChEBI" id="CHEBI:29108"/>
    </ligand>
</feature>
<feature type="binding site" evidence="6">
    <location>
        <position position="153"/>
    </location>
    <ligand>
        <name>pyrroloquinoline quinone</name>
        <dbReference type="ChEBI" id="CHEBI:58442"/>
    </ligand>
</feature>
<feature type="active site" description="Proton acceptor" evidence="5">
    <location>
        <position position="324"/>
    </location>
</feature>
<name>A0A1M7THR1_9BRAD</name>
<evidence type="ECO:0000256" key="7">
    <source>
        <dbReference type="PIRSR" id="PIRSR617512-3"/>
    </source>
</evidence>
<dbReference type="Pfam" id="PF01011">
    <property type="entry name" value="PQQ"/>
    <property type="match status" value="2"/>
</dbReference>
<evidence type="ECO:0000256" key="3">
    <source>
        <dbReference type="ARBA" id="ARBA00022891"/>
    </source>
</evidence>
<gene>
    <name evidence="10" type="ORF">SAMN05444170_1692</name>
</gene>
<dbReference type="GO" id="GO:0016020">
    <property type="term" value="C:membrane"/>
    <property type="evidence" value="ECO:0007669"/>
    <property type="project" value="InterPro"/>
</dbReference>
<evidence type="ECO:0000256" key="5">
    <source>
        <dbReference type="PIRSR" id="PIRSR617512-1"/>
    </source>
</evidence>
<dbReference type="Proteomes" id="UP000184096">
    <property type="component" value="Chromosome I"/>
</dbReference>
<keyword evidence="3 6" id="KW-0634">PQQ</keyword>